<evidence type="ECO:0000256" key="2">
    <source>
        <dbReference type="ARBA" id="ARBA00022649"/>
    </source>
</evidence>
<dbReference type="Gene3D" id="3.30.2310.20">
    <property type="entry name" value="RelE-like"/>
    <property type="match status" value="1"/>
</dbReference>
<dbReference type="SUPFAM" id="SSF143011">
    <property type="entry name" value="RelE-like"/>
    <property type="match status" value="1"/>
</dbReference>
<comment type="similarity">
    <text evidence="1">Belongs to the RelE toxin family.</text>
</comment>
<dbReference type="PANTHER" id="PTHR35601:SF1">
    <property type="entry name" value="TOXIN RELE"/>
    <property type="match status" value="1"/>
</dbReference>
<evidence type="ECO:0000313" key="4">
    <source>
        <dbReference type="Proteomes" id="UP000734823"/>
    </source>
</evidence>
<keyword evidence="2" id="KW-1277">Toxin-antitoxin system</keyword>
<dbReference type="PANTHER" id="PTHR35601">
    <property type="entry name" value="TOXIN RELE"/>
    <property type="match status" value="1"/>
</dbReference>
<accession>A0ABR7L1G4</accession>
<dbReference type="Proteomes" id="UP000734823">
    <property type="component" value="Unassembled WGS sequence"/>
</dbReference>
<name>A0ABR7L1G4_9PSEU</name>
<dbReference type="InterPro" id="IPR035093">
    <property type="entry name" value="RelE/ParE_toxin_dom_sf"/>
</dbReference>
<evidence type="ECO:0000313" key="3">
    <source>
        <dbReference type="EMBL" id="MBC6446299.1"/>
    </source>
</evidence>
<dbReference type="EMBL" id="JABVED010000002">
    <property type="protein sequence ID" value="MBC6446299.1"/>
    <property type="molecule type" value="Genomic_DNA"/>
</dbReference>
<keyword evidence="4" id="KW-1185">Reference proteome</keyword>
<gene>
    <name evidence="3" type="ORF">GPZ80_03800</name>
</gene>
<protein>
    <submittedName>
        <fullName evidence="3">Type II toxin-antitoxin system RelE/ParE family toxin</fullName>
    </submittedName>
</protein>
<dbReference type="RefSeq" id="WP_187218380.1">
    <property type="nucleotide sequence ID" value="NZ_JABVED010000002.1"/>
</dbReference>
<comment type="caution">
    <text evidence="3">The sequence shown here is derived from an EMBL/GenBank/DDBJ whole genome shotgun (WGS) entry which is preliminary data.</text>
</comment>
<dbReference type="Pfam" id="PF05016">
    <property type="entry name" value="ParE_toxin"/>
    <property type="match status" value="1"/>
</dbReference>
<dbReference type="NCBIfam" id="TIGR02385">
    <property type="entry name" value="RelE_StbE"/>
    <property type="match status" value="1"/>
</dbReference>
<sequence length="87" mass="9882">MTCRIEIAREAIRALAKLDKPIRRRLQTAITKLGDDPRPHGAIALQGLSGAYRVRVGDYRVVYTVDDGRLVVLVVDLGHRREIYRDL</sequence>
<proteinExistence type="inferred from homology"/>
<organism evidence="3 4">
    <name type="scientific">Actinokineospora xionganensis</name>
    <dbReference type="NCBI Taxonomy" id="2684470"/>
    <lineage>
        <taxon>Bacteria</taxon>
        <taxon>Bacillati</taxon>
        <taxon>Actinomycetota</taxon>
        <taxon>Actinomycetes</taxon>
        <taxon>Pseudonocardiales</taxon>
        <taxon>Pseudonocardiaceae</taxon>
        <taxon>Actinokineospora</taxon>
    </lineage>
</organism>
<reference evidence="3 4" key="1">
    <citation type="submission" date="2020-06" db="EMBL/GenBank/DDBJ databases">
        <title>Actinokineospora xiongansis sp. nov., isolated from soil of Baiyangdian.</title>
        <authorList>
            <person name="Zhang X."/>
        </authorList>
    </citation>
    <scope>NUCLEOTIDE SEQUENCE [LARGE SCALE GENOMIC DNA]</scope>
    <source>
        <strain evidence="3 4">HBU206404</strain>
    </source>
</reference>
<evidence type="ECO:0000256" key="1">
    <source>
        <dbReference type="ARBA" id="ARBA00006226"/>
    </source>
</evidence>
<dbReference type="InterPro" id="IPR007712">
    <property type="entry name" value="RelE/ParE_toxin"/>
</dbReference>